<evidence type="ECO:0000313" key="1">
    <source>
        <dbReference type="EMBL" id="OQP33916.1"/>
    </source>
</evidence>
<evidence type="ECO:0008006" key="3">
    <source>
        <dbReference type="Google" id="ProtNLM"/>
    </source>
</evidence>
<protein>
    <recommendedName>
        <fullName evidence="3">Peptidase</fullName>
    </recommendedName>
</protein>
<dbReference type="InterPro" id="IPR058979">
    <property type="entry name" value="LysC-like"/>
</dbReference>
<dbReference type="AlphaFoldDB" id="A0A1V9DJ89"/>
<dbReference type="EMBL" id="MWUE01000015">
    <property type="protein sequence ID" value="OQP33916.1"/>
    <property type="molecule type" value="Genomic_DNA"/>
</dbReference>
<comment type="caution">
    <text evidence="1">The sequence shown here is derived from an EMBL/GenBank/DDBJ whole genome shotgun (WGS) entry which is preliminary data.</text>
</comment>
<evidence type="ECO:0000313" key="2">
    <source>
        <dbReference type="Proteomes" id="UP000192769"/>
    </source>
</evidence>
<proteinExistence type="predicted"/>
<reference evidence="1 2" key="1">
    <citation type="submission" date="2017-02" db="EMBL/GenBank/DDBJ databases">
        <title>Whole genome shotgun sequence of Pantoea agglomerans strain AS1 isolated from a cycad, Zamia floridana in Central Florida, USA.</title>
        <authorList>
            <person name="Lata P."/>
            <person name="Govindarajan S."/>
            <person name="Qi F."/>
            <person name="Li J.-L."/>
            <person name="Maurya S.K."/>
            <person name="Sahoo M.K."/>
        </authorList>
    </citation>
    <scope>NUCLEOTIDE SEQUENCE [LARGE SCALE GENOMIC DNA]</scope>
    <source>
        <strain evidence="1 2">AS1</strain>
    </source>
</reference>
<dbReference type="Pfam" id="PF23793">
    <property type="entry name" value="LysC"/>
    <property type="match status" value="1"/>
</dbReference>
<keyword evidence="2" id="KW-1185">Reference proteome</keyword>
<sequence length="106" mass="11835">MTIRPAMQKASKGWLSSGRRLRATAALCSLFLLPLLTSCARTETKYVQVPPVQIPVSLLADCEVPLIPDPFTWGDSVELNERLLNSLANCNRDKAAIRQIELERQK</sequence>
<name>A0A1V9DJ89_9GAMM</name>
<accession>A0A1V9DJ89</accession>
<dbReference type="Proteomes" id="UP000192769">
    <property type="component" value="Unassembled WGS sequence"/>
</dbReference>
<gene>
    <name evidence="1" type="ORF">B2J69_10070</name>
</gene>
<organism evidence="1 2">
    <name type="scientific">Pantoea latae</name>
    <dbReference type="NCBI Taxonomy" id="1964541"/>
    <lineage>
        <taxon>Bacteria</taxon>
        <taxon>Pseudomonadati</taxon>
        <taxon>Pseudomonadota</taxon>
        <taxon>Gammaproteobacteria</taxon>
        <taxon>Enterobacterales</taxon>
        <taxon>Erwiniaceae</taxon>
        <taxon>Pantoea</taxon>
    </lineage>
</organism>